<gene>
    <name evidence="3" type="ORF">FKR81_19625</name>
</gene>
<keyword evidence="4" id="KW-1185">Reference proteome</keyword>
<dbReference type="Proteomes" id="UP000316639">
    <property type="component" value="Unassembled WGS sequence"/>
</dbReference>
<name>A0A563ESW4_9PSEU</name>
<dbReference type="OrthoDB" id="286404at2"/>
<keyword evidence="2" id="KW-0560">Oxidoreductase</keyword>
<accession>A0A563ESW4</accession>
<dbReference type="PANTHER" id="PTHR42760">
    <property type="entry name" value="SHORT-CHAIN DEHYDROGENASES/REDUCTASES FAMILY MEMBER"/>
    <property type="match status" value="1"/>
</dbReference>
<proteinExistence type="inferred from homology"/>
<evidence type="ECO:0000313" key="4">
    <source>
        <dbReference type="Proteomes" id="UP000316639"/>
    </source>
</evidence>
<dbReference type="InterPro" id="IPR020904">
    <property type="entry name" value="Sc_DH/Rdtase_CS"/>
</dbReference>
<dbReference type="FunFam" id="3.40.50.720:FF:000084">
    <property type="entry name" value="Short-chain dehydrogenase reductase"/>
    <property type="match status" value="1"/>
</dbReference>
<reference evidence="3 4" key="1">
    <citation type="submission" date="2019-07" db="EMBL/GenBank/DDBJ databases">
        <title>Lentzea xizangensis sp. nov., isolated from Qinghai-Tibetan Plateau Soils.</title>
        <authorList>
            <person name="Huang J."/>
        </authorList>
    </citation>
    <scope>NUCLEOTIDE SEQUENCE [LARGE SCALE GENOMIC DNA]</scope>
    <source>
        <strain evidence="3 4">FXJ1.1311</strain>
    </source>
</reference>
<sequence>MDFALKGKRVVVTGGSRGIGRGIAIAAARAGANVITCHRKGKEAVRGLEDELAETAGDHRIVEADVSDAHGTARLLAEAQSHFGGLDVLVNNVGEFSPQPYAELTDAGWGAAVEGNLTSAHRLIHGALSLDLLASGSSIVNLGSIVTFIGMAGGAHYTAGKAGLVGMTRSLARELGPRNIRVNVVSPGRIDTEAFDAMPPEVAARQRAMFSQMSAVKRLGTVEEIANVVLFLASDLASYITGQDIHADGCV</sequence>
<dbReference type="PROSITE" id="PS00061">
    <property type="entry name" value="ADH_SHORT"/>
    <property type="match status" value="1"/>
</dbReference>
<evidence type="ECO:0000313" key="3">
    <source>
        <dbReference type="EMBL" id="TWP50591.1"/>
    </source>
</evidence>
<comment type="caution">
    <text evidence="3">The sequence shown here is derived from an EMBL/GenBank/DDBJ whole genome shotgun (WGS) entry which is preliminary data.</text>
</comment>
<evidence type="ECO:0000256" key="2">
    <source>
        <dbReference type="ARBA" id="ARBA00023002"/>
    </source>
</evidence>
<protein>
    <submittedName>
        <fullName evidence="3">SDR family oxidoreductase</fullName>
    </submittedName>
</protein>
<dbReference type="Gene3D" id="3.40.50.720">
    <property type="entry name" value="NAD(P)-binding Rossmann-like Domain"/>
    <property type="match status" value="1"/>
</dbReference>
<evidence type="ECO:0000256" key="1">
    <source>
        <dbReference type="ARBA" id="ARBA00006484"/>
    </source>
</evidence>
<organism evidence="3 4">
    <name type="scientific">Lentzea tibetensis</name>
    <dbReference type="NCBI Taxonomy" id="2591470"/>
    <lineage>
        <taxon>Bacteria</taxon>
        <taxon>Bacillati</taxon>
        <taxon>Actinomycetota</taxon>
        <taxon>Actinomycetes</taxon>
        <taxon>Pseudonocardiales</taxon>
        <taxon>Pseudonocardiaceae</taxon>
        <taxon>Lentzea</taxon>
    </lineage>
</organism>
<dbReference type="SUPFAM" id="SSF51735">
    <property type="entry name" value="NAD(P)-binding Rossmann-fold domains"/>
    <property type="match status" value="1"/>
</dbReference>
<dbReference type="PRINTS" id="PR00081">
    <property type="entry name" value="GDHRDH"/>
</dbReference>
<dbReference type="InterPro" id="IPR036291">
    <property type="entry name" value="NAD(P)-bd_dom_sf"/>
</dbReference>
<dbReference type="Pfam" id="PF13561">
    <property type="entry name" value="adh_short_C2"/>
    <property type="match status" value="1"/>
</dbReference>
<dbReference type="PRINTS" id="PR00080">
    <property type="entry name" value="SDRFAMILY"/>
</dbReference>
<dbReference type="InterPro" id="IPR002347">
    <property type="entry name" value="SDR_fam"/>
</dbReference>
<dbReference type="EMBL" id="VOBR01000012">
    <property type="protein sequence ID" value="TWP50591.1"/>
    <property type="molecule type" value="Genomic_DNA"/>
</dbReference>
<comment type="similarity">
    <text evidence="1">Belongs to the short-chain dehydrogenases/reductases (SDR) family.</text>
</comment>
<dbReference type="GO" id="GO:0016616">
    <property type="term" value="F:oxidoreductase activity, acting on the CH-OH group of donors, NAD or NADP as acceptor"/>
    <property type="evidence" value="ECO:0007669"/>
    <property type="project" value="TreeGrafter"/>
</dbReference>
<dbReference type="AlphaFoldDB" id="A0A563ESW4"/>
<dbReference type="PANTHER" id="PTHR42760:SF133">
    <property type="entry name" value="3-OXOACYL-[ACYL-CARRIER-PROTEIN] REDUCTASE"/>
    <property type="match status" value="1"/>
</dbReference>